<name>A0A285NFS5_9HYPH</name>
<evidence type="ECO:0000313" key="14">
    <source>
        <dbReference type="Proteomes" id="UP000219439"/>
    </source>
</evidence>
<dbReference type="HAMAP" id="MF_00134_B">
    <property type="entry name" value="IGPS_B"/>
    <property type="match status" value="1"/>
</dbReference>
<evidence type="ECO:0000313" key="13">
    <source>
        <dbReference type="EMBL" id="SNZ07817.1"/>
    </source>
</evidence>
<evidence type="ECO:0000256" key="8">
    <source>
        <dbReference type="ARBA" id="ARBA00023141"/>
    </source>
</evidence>
<dbReference type="PROSITE" id="PS00614">
    <property type="entry name" value="IGPS"/>
    <property type="match status" value="1"/>
</dbReference>
<dbReference type="InterPro" id="IPR045186">
    <property type="entry name" value="Indole-3-glycerol_P_synth"/>
</dbReference>
<evidence type="ECO:0000259" key="12">
    <source>
        <dbReference type="Pfam" id="PF00218"/>
    </source>
</evidence>
<keyword evidence="5 10" id="KW-0028">Amino-acid biosynthesis</keyword>
<evidence type="ECO:0000256" key="3">
    <source>
        <dbReference type="ARBA" id="ARBA00012362"/>
    </source>
</evidence>
<dbReference type="UniPathway" id="UPA00035">
    <property type="reaction ID" value="UER00043"/>
</dbReference>
<accession>A0A285NFS5</accession>
<dbReference type="Gene3D" id="3.20.20.70">
    <property type="entry name" value="Aldolase class I"/>
    <property type="match status" value="1"/>
</dbReference>
<dbReference type="InterPro" id="IPR011060">
    <property type="entry name" value="RibuloseP-bd_barrel"/>
</dbReference>
<evidence type="ECO:0000256" key="1">
    <source>
        <dbReference type="ARBA" id="ARBA00001633"/>
    </source>
</evidence>
<feature type="coiled-coil region" evidence="11">
    <location>
        <begin position="11"/>
        <end position="38"/>
    </location>
</feature>
<dbReference type="EC" id="4.1.1.48" evidence="3 10"/>
<dbReference type="NCBIfam" id="NF001370">
    <property type="entry name" value="PRK00278.1-2"/>
    <property type="match status" value="1"/>
</dbReference>
<keyword evidence="14" id="KW-1185">Reference proteome</keyword>
<feature type="domain" description="Indole-3-glycerol phosphate synthase" evidence="12">
    <location>
        <begin position="5"/>
        <end position="263"/>
    </location>
</feature>
<dbReference type="GO" id="GO:0000162">
    <property type="term" value="P:L-tryptophan biosynthetic process"/>
    <property type="evidence" value="ECO:0007669"/>
    <property type="project" value="UniProtKB-UniRule"/>
</dbReference>
<keyword evidence="6 10" id="KW-0210">Decarboxylase</keyword>
<dbReference type="SUPFAM" id="SSF51366">
    <property type="entry name" value="Ribulose-phoshate binding barrel"/>
    <property type="match status" value="1"/>
</dbReference>
<evidence type="ECO:0000256" key="4">
    <source>
        <dbReference type="ARBA" id="ARBA00018080"/>
    </source>
</evidence>
<dbReference type="EMBL" id="OBEL01000001">
    <property type="protein sequence ID" value="SNZ07817.1"/>
    <property type="molecule type" value="Genomic_DNA"/>
</dbReference>
<comment type="catalytic activity">
    <reaction evidence="1 10">
        <text>1-(2-carboxyphenylamino)-1-deoxy-D-ribulose 5-phosphate + H(+) = (1S,2R)-1-C-(indol-3-yl)glycerol 3-phosphate + CO2 + H2O</text>
        <dbReference type="Rhea" id="RHEA:23476"/>
        <dbReference type="ChEBI" id="CHEBI:15377"/>
        <dbReference type="ChEBI" id="CHEBI:15378"/>
        <dbReference type="ChEBI" id="CHEBI:16526"/>
        <dbReference type="ChEBI" id="CHEBI:58613"/>
        <dbReference type="ChEBI" id="CHEBI:58866"/>
        <dbReference type="EC" id="4.1.1.48"/>
    </reaction>
</comment>
<dbReference type="NCBIfam" id="NF001373">
    <property type="entry name" value="PRK00278.1-6"/>
    <property type="match status" value="1"/>
</dbReference>
<comment type="similarity">
    <text evidence="10">Belongs to the TrpC family.</text>
</comment>
<dbReference type="PANTHER" id="PTHR22854:SF2">
    <property type="entry name" value="INDOLE-3-GLYCEROL-PHOSPHATE SYNTHASE"/>
    <property type="match status" value="1"/>
</dbReference>
<evidence type="ECO:0000256" key="6">
    <source>
        <dbReference type="ARBA" id="ARBA00022793"/>
    </source>
</evidence>
<evidence type="ECO:0000256" key="7">
    <source>
        <dbReference type="ARBA" id="ARBA00022822"/>
    </source>
</evidence>
<dbReference type="NCBIfam" id="NF001377">
    <property type="entry name" value="PRK00278.2-4"/>
    <property type="match status" value="1"/>
</dbReference>
<dbReference type="GO" id="GO:0004640">
    <property type="term" value="F:phosphoribosylanthranilate isomerase activity"/>
    <property type="evidence" value="ECO:0007669"/>
    <property type="project" value="TreeGrafter"/>
</dbReference>
<sequence>MADILKKIELYKREEVKAAEAQISLADLKARIADQDDAPRGFYGALKAKVDAGKYALIAEVKKASPSKGLIREDFNPPVLAKAYENGGAACLSVLTDTPSFQGHPDFLIAARKEVSLPALRKDFLYVPYQVYEARAWGADCILIIMASVTDDEARVLEDTALELGMDVLVEVHDKEELDRALASLKSPLLGINNRNLKSFETTLQTSLDLAKHVPDDKLLVGESGLFTPVDLKLLSNEANINTFLIGESLMRKDDVEEATRSLLGI</sequence>
<dbReference type="FunFam" id="3.20.20.70:FF:000024">
    <property type="entry name" value="Indole-3-glycerol phosphate synthase"/>
    <property type="match status" value="1"/>
</dbReference>
<evidence type="ECO:0000256" key="11">
    <source>
        <dbReference type="SAM" id="Coils"/>
    </source>
</evidence>
<comment type="pathway">
    <text evidence="2 10">Amino-acid biosynthesis; L-tryptophan biosynthesis; L-tryptophan from chorismate: step 4/5.</text>
</comment>
<evidence type="ECO:0000256" key="2">
    <source>
        <dbReference type="ARBA" id="ARBA00004696"/>
    </source>
</evidence>
<dbReference type="PANTHER" id="PTHR22854">
    <property type="entry name" value="TRYPTOPHAN BIOSYNTHESIS PROTEIN"/>
    <property type="match status" value="1"/>
</dbReference>
<dbReference type="CDD" id="cd00331">
    <property type="entry name" value="IGPS"/>
    <property type="match status" value="1"/>
</dbReference>
<proteinExistence type="inferred from homology"/>
<evidence type="ECO:0000256" key="9">
    <source>
        <dbReference type="ARBA" id="ARBA00023239"/>
    </source>
</evidence>
<organism evidence="13 14">
    <name type="scientific">Cohaesibacter gelatinilyticus</name>
    <dbReference type="NCBI Taxonomy" id="372072"/>
    <lineage>
        <taxon>Bacteria</taxon>
        <taxon>Pseudomonadati</taxon>
        <taxon>Pseudomonadota</taxon>
        <taxon>Alphaproteobacteria</taxon>
        <taxon>Hyphomicrobiales</taxon>
        <taxon>Cohaesibacteraceae</taxon>
    </lineage>
</organism>
<dbReference type="RefSeq" id="WP_097152489.1">
    <property type="nucleotide sequence ID" value="NZ_OBEL01000001.1"/>
</dbReference>
<keyword evidence="7 10" id="KW-0822">Tryptophan biosynthesis</keyword>
<protein>
    <recommendedName>
        <fullName evidence="4 10">Indole-3-glycerol phosphate synthase</fullName>
        <shortName evidence="10">IGPS</shortName>
        <ecNumber evidence="3 10">4.1.1.48</ecNumber>
    </recommendedName>
</protein>
<dbReference type="AlphaFoldDB" id="A0A285NFS5"/>
<gene>
    <name evidence="10" type="primary">trpC</name>
    <name evidence="13" type="ORF">SAMN06265368_1284</name>
</gene>
<keyword evidence="9 10" id="KW-0456">Lyase</keyword>
<dbReference type="Pfam" id="PF00218">
    <property type="entry name" value="IGPS"/>
    <property type="match status" value="1"/>
</dbReference>
<dbReference type="InterPro" id="IPR013798">
    <property type="entry name" value="Indole-3-glycerol_P_synth_dom"/>
</dbReference>
<dbReference type="InterPro" id="IPR013785">
    <property type="entry name" value="Aldolase_TIM"/>
</dbReference>
<dbReference type="GO" id="GO:0004425">
    <property type="term" value="F:indole-3-glycerol-phosphate synthase activity"/>
    <property type="evidence" value="ECO:0007669"/>
    <property type="project" value="UniProtKB-UniRule"/>
</dbReference>
<reference evidence="13 14" key="1">
    <citation type="submission" date="2017-09" db="EMBL/GenBank/DDBJ databases">
        <authorList>
            <person name="Ehlers B."/>
            <person name="Leendertz F.H."/>
        </authorList>
    </citation>
    <scope>NUCLEOTIDE SEQUENCE [LARGE SCALE GENOMIC DNA]</scope>
    <source>
        <strain evidence="13 14">DSM 18289</strain>
    </source>
</reference>
<dbReference type="InterPro" id="IPR001468">
    <property type="entry name" value="Indole-3-GlycerolPSynthase_CS"/>
</dbReference>
<evidence type="ECO:0000256" key="5">
    <source>
        <dbReference type="ARBA" id="ARBA00022605"/>
    </source>
</evidence>
<keyword evidence="8 10" id="KW-0057">Aromatic amino acid biosynthesis</keyword>
<dbReference type="Proteomes" id="UP000219439">
    <property type="component" value="Unassembled WGS sequence"/>
</dbReference>
<dbReference type="OrthoDB" id="9804217at2"/>
<keyword evidence="11" id="KW-0175">Coiled coil</keyword>
<evidence type="ECO:0000256" key="10">
    <source>
        <dbReference type="HAMAP-Rule" id="MF_00134"/>
    </source>
</evidence>